<dbReference type="EMBL" id="CAMXCT010001094">
    <property type="protein sequence ID" value="CAI3986579.1"/>
    <property type="molecule type" value="Genomic_DNA"/>
</dbReference>
<reference evidence="1" key="1">
    <citation type="submission" date="2022-10" db="EMBL/GenBank/DDBJ databases">
        <authorList>
            <person name="Chen Y."/>
            <person name="Dougan E. K."/>
            <person name="Chan C."/>
            <person name="Rhodes N."/>
            <person name="Thang M."/>
        </authorList>
    </citation>
    <scope>NUCLEOTIDE SEQUENCE</scope>
</reference>
<protein>
    <submittedName>
        <fullName evidence="1">Uncharacterized protein</fullName>
    </submittedName>
</protein>
<reference evidence="2" key="2">
    <citation type="submission" date="2024-04" db="EMBL/GenBank/DDBJ databases">
        <authorList>
            <person name="Chen Y."/>
            <person name="Shah S."/>
            <person name="Dougan E. K."/>
            <person name="Thang M."/>
            <person name="Chan C."/>
        </authorList>
    </citation>
    <scope>NUCLEOTIDE SEQUENCE [LARGE SCALE GENOMIC DNA]</scope>
</reference>
<organism evidence="1">
    <name type="scientific">Cladocopium goreaui</name>
    <dbReference type="NCBI Taxonomy" id="2562237"/>
    <lineage>
        <taxon>Eukaryota</taxon>
        <taxon>Sar</taxon>
        <taxon>Alveolata</taxon>
        <taxon>Dinophyceae</taxon>
        <taxon>Suessiales</taxon>
        <taxon>Symbiodiniaceae</taxon>
        <taxon>Cladocopium</taxon>
    </lineage>
</organism>
<comment type="caution">
    <text evidence="1">The sequence shown here is derived from an EMBL/GenBank/DDBJ whole genome shotgun (WGS) entry which is preliminary data.</text>
</comment>
<dbReference type="AlphaFoldDB" id="A0A9P1C7Q9"/>
<evidence type="ECO:0000313" key="1">
    <source>
        <dbReference type="EMBL" id="CAI3986579.1"/>
    </source>
</evidence>
<name>A0A9P1C7Q9_9DINO</name>
<dbReference type="EMBL" id="CAMXCT020001094">
    <property type="protein sequence ID" value="CAL1139954.1"/>
    <property type="molecule type" value="Genomic_DNA"/>
</dbReference>
<dbReference type="Proteomes" id="UP001152797">
    <property type="component" value="Unassembled WGS sequence"/>
</dbReference>
<proteinExistence type="predicted"/>
<evidence type="ECO:0000313" key="3">
    <source>
        <dbReference type="Proteomes" id="UP001152797"/>
    </source>
</evidence>
<keyword evidence="3" id="KW-1185">Reference proteome</keyword>
<evidence type="ECO:0000313" key="2">
    <source>
        <dbReference type="EMBL" id="CAL1139954.1"/>
    </source>
</evidence>
<dbReference type="EMBL" id="CAMXCT030001094">
    <property type="protein sequence ID" value="CAL4773891.1"/>
    <property type="molecule type" value="Genomic_DNA"/>
</dbReference>
<sequence length="60" mass="6686">MVVDSYDVGELLEAVDTPVFEKSAGLLRLQLRAQKERAESLRIAAVAPFWVTVQPKVTEN</sequence>
<gene>
    <name evidence="1" type="ORF">C1SCF055_LOCUS13923</name>
</gene>
<accession>A0A9P1C7Q9</accession>